<dbReference type="Proteomes" id="UP000001070">
    <property type="component" value="Unassembled WGS sequence"/>
</dbReference>
<dbReference type="FunCoup" id="B4JT43">
    <property type="interactions" value="3"/>
</dbReference>
<accession>B4JT43</accession>
<dbReference type="GO" id="GO:0019185">
    <property type="term" value="C:snRNA-activating protein complex"/>
    <property type="evidence" value="ECO:0007669"/>
    <property type="project" value="EnsemblMetazoa"/>
</dbReference>
<feature type="region of interest" description="Disordered" evidence="1">
    <location>
        <begin position="281"/>
        <end position="309"/>
    </location>
</feature>
<dbReference type="PANTHER" id="PTHR15131:SF3">
    <property type="entry name" value="SNRNA-ACTIVATING PROTEIN COMPLEX SUBUNIT 1"/>
    <property type="match status" value="1"/>
</dbReference>
<dbReference type="GO" id="GO:0042795">
    <property type="term" value="P:snRNA transcription by RNA polymerase II"/>
    <property type="evidence" value="ECO:0007669"/>
    <property type="project" value="EnsemblMetazoa"/>
</dbReference>
<name>B4JT43_DROGR</name>
<dbReference type="eggNOG" id="KOG4746">
    <property type="taxonomic scope" value="Eukaryota"/>
</dbReference>
<dbReference type="STRING" id="7222.B4JT43"/>
<dbReference type="PhylomeDB" id="B4JT43"/>
<dbReference type="GO" id="GO:0001046">
    <property type="term" value="F:core promoter sequence-specific DNA binding"/>
    <property type="evidence" value="ECO:0007669"/>
    <property type="project" value="EnsemblMetazoa"/>
</dbReference>
<dbReference type="EMBL" id="CH916373">
    <property type="protein sequence ID" value="EDV94933.1"/>
    <property type="molecule type" value="Genomic_DNA"/>
</dbReference>
<keyword evidence="3" id="KW-1185">Reference proteome</keyword>
<evidence type="ECO:0000256" key="1">
    <source>
        <dbReference type="SAM" id="MobiDB-lite"/>
    </source>
</evidence>
<feature type="compositionally biased region" description="Polar residues" evidence="1">
    <location>
        <begin position="282"/>
        <end position="292"/>
    </location>
</feature>
<dbReference type="InParanoid" id="B4JT43"/>
<gene>
    <name evidence="2" type="primary">Dgri\GH14314</name>
    <name evidence="2" type="ORF">Dgri_GH14314</name>
</gene>
<evidence type="ECO:0000313" key="3">
    <source>
        <dbReference type="Proteomes" id="UP000001070"/>
    </source>
</evidence>
<dbReference type="InterPro" id="IPR019188">
    <property type="entry name" value="SNAPC1"/>
</dbReference>
<reference evidence="2 3" key="1">
    <citation type="journal article" date="2007" name="Nature">
        <title>Evolution of genes and genomes on the Drosophila phylogeny.</title>
        <authorList>
            <consortium name="Drosophila 12 Genomes Consortium"/>
            <person name="Clark A.G."/>
            <person name="Eisen M.B."/>
            <person name="Smith D.R."/>
            <person name="Bergman C.M."/>
            <person name="Oliver B."/>
            <person name="Markow T.A."/>
            <person name="Kaufman T.C."/>
            <person name="Kellis M."/>
            <person name="Gelbart W."/>
            <person name="Iyer V.N."/>
            <person name="Pollard D.A."/>
            <person name="Sackton T.B."/>
            <person name="Larracuente A.M."/>
            <person name="Singh N.D."/>
            <person name="Abad J.P."/>
            <person name="Abt D.N."/>
            <person name="Adryan B."/>
            <person name="Aguade M."/>
            <person name="Akashi H."/>
            <person name="Anderson W.W."/>
            <person name="Aquadro C.F."/>
            <person name="Ardell D.H."/>
            <person name="Arguello R."/>
            <person name="Artieri C.G."/>
            <person name="Barbash D.A."/>
            <person name="Barker D."/>
            <person name="Barsanti P."/>
            <person name="Batterham P."/>
            <person name="Batzoglou S."/>
            <person name="Begun D."/>
            <person name="Bhutkar A."/>
            <person name="Blanco E."/>
            <person name="Bosak S.A."/>
            <person name="Bradley R.K."/>
            <person name="Brand A.D."/>
            <person name="Brent M.R."/>
            <person name="Brooks A.N."/>
            <person name="Brown R.H."/>
            <person name="Butlin R.K."/>
            <person name="Caggese C."/>
            <person name="Calvi B.R."/>
            <person name="Bernardo de Carvalho A."/>
            <person name="Caspi A."/>
            <person name="Castrezana S."/>
            <person name="Celniker S.E."/>
            <person name="Chang J.L."/>
            <person name="Chapple C."/>
            <person name="Chatterji S."/>
            <person name="Chinwalla A."/>
            <person name="Civetta A."/>
            <person name="Clifton S.W."/>
            <person name="Comeron J.M."/>
            <person name="Costello J.C."/>
            <person name="Coyne J.A."/>
            <person name="Daub J."/>
            <person name="David R.G."/>
            <person name="Delcher A.L."/>
            <person name="Delehaunty K."/>
            <person name="Do C.B."/>
            <person name="Ebling H."/>
            <person name="Edwards K."/>
            <person name="Eickbush T."/>
            <person name="Evans J.D."/>
            <person name="Filipski A."/>
            <person name="Findeiss S."/>
            <person name="Freyhult E."/>
            <person name="Fulton L."/>
            <person name="Fulton R."/>
            <person name="Garcia A.C."/>
            <person name="Gardiner A."/>
            <person name="Garfield D.A."/>
            <person name="Garvin B.E."/>
            <person name="Gibson G."/>
            <person name="Gilbert D."/>
            <person name="Gnerre S."/>
            <person name="Godfrey J."/>
            <person name="Good R."/>
            <person name="Gotea V."/>
            <person name="Gravely B."/>
            <person name="Greenberg A.J."/>
            <person name="Griffiths-Jones S."/>
            <person name="Gross S."/>
            <person name="Guigo R."/>
            <person name="Gustafson E.A."/>
            <person name="Haerty W."/>
            <person name="Hahn M.W."/>
            <person name="Halligan D.L."/>
            <person name="Halpern A.L."/>
            <person name="Halter G.M."/>
            <person name="Han M.V."/>
            <person name="Heger A."/>
            <person name="Hillier L."/>
            <person name="Hinrichs A.S."/>
            <person name="Holmes I."/>
            <person name="Hoskins R.A."/>
            <person name="Hubisz M.J."/>
            <person name="Hultmark D."/>
            <person name="Huntley M.A."/>
            <person name="Jaffe D.B."/>
            <person name="Jagadeeshan S."/>
            <person name="Jeck W.R."/>
            <person name="Johnson J."/>
            <person name="Jones C.D."/>
            <person name="Jordan W.C."/>
            <person name="Karpen G.H."/>
            <person name="Kataoka E."/>
            <person name="Keightley P.D."/>
            <person name="Kheradpour P."/>
            <person name="Kirkness E.F."/>
            <person name="Koerich L.B."/>
            <person name="Kristiansen K."/>
            <person name="Kudrna D."/>
            <person name="Kulathinal R.J."/>
            <person name="Kumar S."/>
            <person name="Kwok R."/>
            <person name="Lander E."/>
            <person name="Langley C.H."/>
            <person name="Lapoint R."/>
            <person name="Lazzaro B.P."/>
            <person name="Lee S.J."/>
            <person name="Levesque L."/>
            <person name="Li R."/>
            <person name="Lin C.F."/>
            <person name="Lin M.F."/>
            <person name="Lindblad-Toh K."/>
            <person name="Llopart A."/>
            <person name="Long M."/>
            <person name="Low L."/>
            <person name="Lozovsky E."/>
            <person name="Lu J."/>
            <person name="Luo M."/>
            <person name="Machado C.A."/>
            <person name="Makalowski W."/>
            <person name="Marzo M."/>
            <person name="Matsuda M."/>
            <person name="Matzkin L."/>
            <person name="McAllister B."/>
            <person name="McBride C.S."/>
            <person name="McKernan B."/>
            <person name="McKernan K."/>
            <person name="Mendez-Lago M."/>
            <person name="Minx P."/>
            <person name="Mollenhauer M.U."/>
            <person name="Montooth K."/>
            <person name="Mount S.M."/>
            <person name="Mu X."/>
            <person name="Myers E."/>
            <person name="Negre B."/>
            <person name="Newfeld S."/>
            <person name="Nielsen R."/>
            <person name="Noor M.A."/>
            <person name="O'Grady P."/>
            <person name="Pachter L."/>
            <person name="Papaceit M."/>
            <person name="Parisi M.J."/>
            <person name="Parisi M."/>
            <person name="Parts L."/>
            <person name="Pedersen J.S."/>
            <person name="Pesole G."/>
            <person name="Phillippy A.M."/>
            <person name="Ponting C.P."/>
            <person name="Pop M."/>
            <person name="Porcelli D."/>
            <person name="Powell J.R."/>
            <person name="Prohaska S."/>
            <person name="Pruitt K."/>
            <person name="Puig M."/>
            <person name="Quesneville H."/>
            <person name="Ram K.R."/>
            <person name="Rand D."/>
            <person name="Rasmussen M.D."/>
            <person name="Reed L.K."/>
            <person name="Reenan R."/>
            <person name="Reily A."/>
            <person name="Remington K.A."/>
            <person name="Rieger T.T."/>
            <person name="Ritchie M.G."/>
            <person name="Robin C."/>
            <person name="Rogers Y.H."/>
            <person name="Rohde C."/>
            <person name="Rozas J."/>
            <person name="Rubenfield M.J."/>
            <person name="Ruiz A."/>
            <person name="Russo S."/>
            <person name="Salzberg S.L."/>
            <person name="Sanchez-Gracia A."/>
            <person name="Saranga D.J."/>
            <person name="Sato H."/>
            <person name="Schaeffer S.W."/>
            <person name="Schatz M.C."/>
            <person name="Schlenke T."/>
            <person name="Schwartz R."/>
            <person name="Segarra C."/>
            <person name="Singh R.S."/>
            <person name="Sirot L."/>
            <person name="Sirota M."/>
            <person name="Sisneros N.B."/>
            <person name="Smith C.D."/>
            <person name="Smith T.F."/>
            <person name="Spieth J."/>
            <person name="Stage D.E."/>
            <person name="Stark A."/>
            <person name="Stephan W."/>
            <person name="Strausberg R.L."/>
            <person name="Strempel S."/>
            <person name="Sturgill D."/>
            <person name="Sutton G."/>
            <person name="Sutton G.G."/>
            <person name="Tao W."/>
            <person name="Teichmann S."/>
            <person name="Tobari Y.N."/>
            <person name="Tomimura Y."/>
            <person name="Tsolas J.M."/>
            <person name="Valente V.L."/>
            <person name="Venter E."/>
            <person name="Venter J.C."/>
            <person name="Vicario S."/>
            <person name="Vieira F.G."/>
            <person name="Vilella A.J."/>
            <person name="Villasante A."/>
            <person name="Walenz B."/>
            <person name="Wang J."/>
            <person name="Wasserman M."/>
            <person name="Watts T."/>
            <person name="Wilson D."/>
            <person name="Wilson R.K."/>
            <person name="Wing R.A."/>
            <person name="Wolfner M.F."/>
            <person name="Wong A."/>
            <person name="Wong G.K."/>
            <person name="Wu C.I."/>
            <person name="Wu G."/>
            <person name="Yamamoto D."/>
            <person name="Yang H.P."/>
            <person name="Yang S.P."/>
            <person name="Yorke J.A."/>
            <person name="Yoshida K."/>
            <person name="Zdobnov E."/>
            <person name="Zhang P."/>
            <person name="Zhang Y."/>
            <person name="Zimin A.V."/>
            <person name="Baldwin J."/>
            <person name="Abdouelleil A."/>
            <person name="Abdulkadir J."/>
            <person name="Abebe A."/>
            <person name="Abera B."/>
            <person name="Abreu J."/>
            <person name="Acer S.C."/>
            <person name="Aftuck L."/>
            <person name="Alexander A."/>
            <person name="An P."/>
            <person name="Anderson E."/>
            <person name="Anderson S."/>
            <person name="Arachi H."/>
            <person name="Azer M."/>
            <person name="Bachantsang P."/>
            <person name="Barry A."/>
            <person name="Bayul T."/>
            <person name="Berlin A."/>
            <person name="Bessette D."/>
            <person name="Bloom T."/>
            <person name="Blye J."/>
            <person name="Boguslavskiy L."/>
            <person name="Bonnet C."/>
            <person name="Boukhgalter B."/>
            <person name="Bourzgui I."/>
            <person name="Brown A."/>
            <person name="Cahill P."/>
            <person name="Channer S."/>
            <person name="Cheshatsang Y."/>
            <person name="Chuda L."/>
            <person name="Citroen M."/>
            <person name="Collymore A."/>
            <person name="Cooke P."/>
            <person name="Costello M."/>
            <person name="D'Aco K."/>
            <person name="Daza R."/>
            <person name="De Haan G."/>
            <person name="DeGray S."/>
            <person name="DeMaso C."/>
            <person name="Dhargay N."/>
            <person name="Dooley K."/>
            <person name="Dooley E."/>
            <person name="Doricent M."/>
            <person name="Dorje P."/>
            <person name="Dorjee K."/>
            <person name="Dupes A."/>
            <person name="Elong R."/>
            <person name="Falk J."/>
            <person name="Farina A."/>
            <person name="Faro S."/>
            <person name="Ferguson D."/>
            <person name="Fisher S."/>
            <person name="Foley C.D."/>
            <person name="Franke A."/>
            <person name="Friedrich D."/>
            <person name="Gadbois L."/>
            <person name="Gearin G."/>
            <person name="Gearin C.R."/>
            <person name="Giannoukos G."/>
            <person name="Goode T."/>
            <person name="Graham J."/>
            <person name="Grandbois E."/>
            <person name="Grewal S."/>
            <person name="Gyaltsen K."/>
            <person name="Hafez N."/>
            <person name="Hagos B."/>
            <person name="Hall J."/>
            <person name="Henson C."/>
            <person name="Hollinger A."/>
            <person name="Honan T."/>
            <person name="Huard M.D."/>
            <person name="Hughes L."/>
            <person name="Hurhula B."/>
            <person name="Husby M.E."/>
            <person name="Kamat A."/>
            <person name="Kanga B."/>
            <person name="Kashin S."/>
            <person name="Khazanovich D."/>
            <person name="Kisner P."/>
            <person name="Lance K."/>
            <person name="Lara M."/>
            <person name="Lee W."/>
            <person name="Lennon N."/>
            <person name="Letendre F."/>
            <person name="LeVine R."/>
            <person name="Lipovsky A."/>
            <person name="Liu X."/>
            <person name="Liu J."/>
            <person name="Liu S."/>
            <person name="Lokyitsang T."/>
            <person name="Lokyitsang Y."/>
            <person name="Lubonja R."/>
            <person name="Lui A."/>
            <person name="MacDonald P."/>
            <person name="Magnisalis V."/>
            <person name="Maru K."/>
            <person name="Matthews C."/>
            <person name="McCusker W."/>
            <person name="McDonough S."/>
            <person name="Mehta T."/>
            <person name="Meldrim J."/>
            <person name="Meneus L."/>
            <person name="Mihai O."/>
            <person name="Mihalev A."/>
            <person name="Mihova T."/>
            <person name="Mittelman R."/>
            <person name="Mlenga V."/>
            <person name="Montmayeur A."/>
            <person name="Mulrain L."/>
            <person name="Navidi A."/>
            <person name="Naylor J."/>
            <person name="Negash T."/>
            <person name="Nguyen T."/>
            <person name="Nguyen N."/>
            <person name="Nicol R."/>
            <person name="Norbu C."/>
            <person name="Norbu N."/>
            <person name="Novod N."/>
            <person name="O'Neill B."/>
            <person name="Osman S."/>
            <person name="Markiewicz E."/>
            <person name="Oyono O.L."/>
            <person name="Patti C."/>
            <person name="Phunkhang P."/>
            <person name="Pierre F."/>
            <person name="Priest M."/>
            <person name="Raghuraman S."/>
            <person name="Rege F."/>
            <person name="Reyes R."/>
            <person name="Rise C."/>
            <person name="Rogov P."/>
            <person name="Ross K."/>
            <person name="Ryan E."/>
            <person name="Settipalli S."/>
            <person name="Shea T."/>
            <person name="Sherpa N."/>
            <person name="Shi L."/>
            <person name="Shih D."/>
            <person name="Sparrow T."/>
            <person name="Spaulding J."/>
            <person name="Stalker J."/>
            <person name="Stange-Thomann N."/>
            <person name="Stavropoulos S."/>
            <person name="Stone C."/>
            <person name="Strader C."/>
            <person name="Tesfaye S."/>
            <person name="Thomson T."/>
            <person name="Thoulutsang Y."/>
            <person name="Thoulutsang D."/>
            <person name="Topham K."/>
            <person name="Topping I."/>
            <person name="Tsamla T."/>
            <person name="Vassiliev H."/>
            <person name="Vo A."/>
            <person name="Wangchuk T."/>
            <person name="Wangdi T."/>
            <person name="Weiand M."/>
            <person name="Wilkinson J."/>
            <person name="Wilson A."/>
            <person name="Yadav S."/>
            <person name="Young G."/>
            <person name="Yu Q."/>
            <person name="Zembek L."/>
            <person name="Zhong D."/>
            <person name="Zimmer A."/>
            <person name="Zwirko Z."/>
            <person name="Jaffe D.B."/>
            <person name="Alvarez P."/>
            <person name="Brockman W."/>
            <person name="Butler J."/>
            <person name="Chin C."/>
            <person name="Gnerre S."/>
            <person name="Grabherr M."/>
            <person name="Kleber M."/>
            <person name="Mauceli E."/>
            <person name="MacCallum I."/>
        </authorList>
    </citation>
    <scope>NUCLEOTIDE SEQUENCE [LARGE SCALE GENOMIC DNA]</scope>
    <source>
        <strain evidence="3">Tucson 15287-2541.00</strain>
    </source>
</reference>
<dbReference type="AlphaFoldDB" id="B4JT43"/>
<dbReference type="KEGG" id="dgr:6567216"/>
<sequence length="333" mass="38324">MERIVYGDCWKLLQRFSSAVAATAGQDAKFELFCEMWHTLRMQHIYSAQTNHIEVIETTMAALHVAKRVACGRRTNGDAFAATRAERIGAIYLLYAIYNKQPTMRFIKIEVSPSTWQCLTGYVEQLRRVEAERRDTQQVSYVFWRLVQDQAFRYTALDYCQALDALAAYDSLESFAESKKTKNKTALLKHQLTQSEANIREELHSLAQLAHAAQSACQLETEYNKQMEPHRASFPATNIFSQLCDAFVELNDLLADKEKPTTSSVCSSDQQNVRKRIRQKAMWNNSEETQPTVDAEQEEEEEKSSTDLYDRRMSAATVFKRKLPEDVIRDLEC</sequence>
<dbReference type="GO" id="GO:0000978">
    <property type="term" value="F:RNA polymerase II cis-regulatory region sequence-specific DNA binding"/>
    <property type="evidence" value="ECO:0007669"/>
    <property type="project" value="EnsemblMetazoa"/>
</dbReference>
<dbReference type="HOGENOM" id="CLU_073429_0_0_1"/>
<dbReference type="GO" id="GO:0042796">
    <property type="term" value="P:snRNA transcription by RNA polymerase III"/>
    <property type="evidence" value="ECO:0007669"/>
    <property type="project" value="EnsemblMetazoa"/>
</dbReference>
<dbReference type="GO" id="GO:0001006">
    <property type="term" value="F:RNA polymerase III type 3 promoter sequence-specific DNA binding"/>
    <property type="evidence" value="ECO:0007669"/>
    <property type="project" value="EnsemblMetazoa"/>
</dbReference>
<organism evidence="3">
    <name type="scientific">Drosophila grimshawi</name>
    <name type="common">Hawaiian fruit fly</name>
    <name type="synonym">Idiomyia grimshawi</name>
    <dbReference type="NCBI Taxonomy" id="7222"/>
    <lineage>
        <taxon>Eukaryota</taxon>
        <taxon>Metazoa</taxon>
        <taxon>Ecdysozoa</taxon>
        <taxon>Arthropoda</taxon>
        <taxon>Hexapoda</taxon>
        <taxon>Insecta</taxon>
        <taxon>Pterygota</taxon>
        <taxon>Neoptera</taxon>
        <taxon>Endopterygota</taxon>
        <taxon>Diptera</taxon>
        <taxon>Brachycera</taxon>
        <taxon>Muscomorpha</taxon>
        <taxon>Ephydroidea</taxon>
        <taxon>Drosophilidae</taxon>
        <taxon>Drosophila</taxon>
        <taxon>Hawaiian Drosophila</taxon>
    </lineage>
</organism>
<dbReference type="GO" id="GO:0065004">
    <property type="term" value="P:protein-DNA complex assembly"/>
    <property type="evidence" value="ECO:0007669"/>
    <property type="project" value="EnsemblMetazoa"/>
</dbReference>
<dbReference type="OMA" id="IYNKQPT"/>
<evidence type="ECO:0000313" key="2">
    <source>
        <dbReference type="EMBL" id="EDV94933.1"/>
    </source>
</evidence>
<dbReference type="GO" id="GO:0003681">
    <property type="term" value="F:bent DNA binding"/>
    <property type="evidence" value="ECO:0007669"/>
    <property type="project" value="EnsemblMetazoa"/>
</dbReference>
<dbReference type="PANTHER" id="PTHR15131">
    <property type="entry name" value="SMALL NUCLEAR RNA ACTIVATING COMPLEX, POLYPEPTIDE 1"/>
    <property type="match status" value="1"/>
</dbReference>
<protein>
    <submittedName>
        <fullName evidence="2">GH14314</fullName>
    </submittedName>
</protein>
<dbReference type="OrthoDB" id="20127at2759"/>
<dbReference type="Pfam" id="PF09808">
    <property type="entry name" value="SNAPC1"/>
    <property type="match status" value="1"/>
</dbReference>
<proteinExistence type="predicted"/>